<geneLocation type="plasmid" evidence="2">
    <name>unnamed1</name>
</geneLocation>
<protein>
    <submittedName>
        <fullName evidence="2">ATP/GTP-binding protein</fullName>
    </submittedName>
</protein>
<organism evidence="2">
    <name type="scientific">Streptomyces althioticus</name>
    <dbReference type="NCBI Taxonomy" id="83380"/>
    <lineage>
        <taxon>Bacteria</taxon>
        <taxon>Bacillati</taxon>
        <taxon>Actinomycetota</taxon>
        <taxon>Actinomycetes</taxon>
        <taxon>Kitasatosporales</taxon>
        <taxon>Streptomycetaceae</taxon>
        <taxon>Streptomyces</taxon>
        <taxon>Streptomyces althioticus group</taxon>
    </lineage>
</organism>
<feature type="region of interest" description="Disordered" evidence="1">
    <location>
        <begin position="739"/>
        <end position="806"/>
    </location>
</feature>
<proteinExistence type="predicted"/>
<feature type="compositionally biased region" description="Pro residues" evidence="1">
    <location>
        <begin position="1"/>
        <end position="26"/>
    </location>
</feature>
<accession>A0ABZ1YG93</accession>
<feature type="compositionally biased region" description="Gly residues" evidence="1">
    <location>
        <begin position="759"/>
        <end position="774"/>
    </location>
</feature>
<dbReference type="RefSeq" id="WP_266478040.1">
    <property type="nucleotide sequence ID" value="NZ_CP109208.1"/>
</dbReference>
<keyword evidence="2" id="KW-0614">Plasmid</keyword>
<feature type="compositionally biased region" description="Low complexity" evidence="1">
    <location>
        <begin position="786"/>
        <end position="806"/>
    </location>
</feature>
<feature type="region of interest" description="Disordered" evidence="1">
    <location>
        <begin position="1"/>
        <end position="29"/>
    </location>
</feature>
<name>A0ABZ1YG93_9ACTN</name>
<evidence type="ECO:0000256" key="1">
    <source>
        <dbReference type="SAM" id="MobiDB-lite"/>
    </source>
</evidence>
<dbReference type="Gene3D" id="3.40.50.300">
    <property type="entry name" value="P-loop containing nucleotide triphosphate hydrolases"/>
    <property type="match status" value="1"/>
</dbReference>
<gene>
    <name evidence="2" type="ORF">OIE82_34795</name>
</gene>
<evidence type="ECO:0000313" key="2">
    <source>
        <dbReference type="EMBL" id="WUU58347.1"/>
    </source>
</evidence>
<feature type="compositionally biased region" description="Pro residues" evidence="1">
    <location>
        <begin position="742"/>
        <end position="756"/>
    </location>
</feature>
<dbReference type="SUPFAM" id="SSF52540">
    <property type="entry name" value="P-loop containing nucleoside triphosphate hydrolases"/>
    <property type="match status" value="1"/>
</dbReference>
<sequence>MTQSPVPPDEPPVPMSKDVPPAPPGRPGKIHVARAELALALPDHLALRDMPLKPDPLQALASAVADVREDLGERADLVLDLVPVSPAKVGRKRNRLLAAARRRPSDMPAIPGLPRQPGTGFSLDGLASIGAEIAAEMRGNQGRRPAARPHYMHRITRTSDMKAAMGKFLPGAAPVFDLQLLVRTCSADPQRARLLLDQVLAALEAWSGENHLRPVGLNLGITRVRADSLLYRRSFDSRFETGAFNPRRHGWVTAAEIAGLLKPPTKHNSAANILRSGGTVPPPPANLPTWTGQPDLMPLGWVAKPGGGERLAGVPLLYLLFALSLGKAGFGKTEMSLVQAIALAHCGHGILFLDPHGDGWQRARPYLAHDHLMDRIWEIDLTSPDLDQMVASWNPLSMQNRHEADIPDIVQYIVTGFSSALNWGDSAGRAKTILTQAVKSLVELSLLLSEMGQPGLAPTVFQIRTILTDEEWRDTIVPYLSKELRDFWTKTFPKYPGDATPVVTNIIERLDSSNAIKALLGSSTSSYDIRTAMDTGKIVFICTSGTGDTDRIISSLMLYDLFRAGLDRRNMPADQRKDFYSFIDELTAVDGASKGTLAQIAEQLRKFKVKLLAMTQMSQRLTATTRQGLLQNISLLSTTGSDVDEAQIVTRRWGKLVDPYTITQLQRYHYVMSVTLEDGPTDPFRVRGASVDELYADYYREEALPALSAAVDNNLQRRRVRDILDDLRRLDNRIKAFVHHLPTPPDDSNPDDPPPAGTTGPGGGRGPAAPGGGAARVTDEPGTVISSPAPAPTAAGGATSTDTELA</sequence>
<dbReference type="InterPro" id="IPR027417">
    <property type="entry name" value="P-loop_NTPase"/>
</dbReference>
<reference evidence="2" key="1">
    <citation type="submission" date="2022-10" db="EMBL/GenBank/DDBJ databases">
        <title>The complete genomes of actinobacterial strains from the NBC collection.</title>
        <authorList>
            <person name="Joergensen T.S."/>
            <person name="Alvarez Arevalo M."/>
            <person name="Sterndorff E.B."/>
            <person name="Faurdal D."/>
            <person name="Vuksanovic O."/>
            <person name="Mourched A.-S."/>
            <person name="Charusanti P."/>
            <person name="Shaw S."/>
            <person name="Blin K."/>
            <person name="Weber T."/>
        </authorList>
    </citation>
    <scope>NUCLEOTIDE SEQUENCE [LARGE SCALE GENOMIC DNA]</scope>
    <source>
        <strain evidence="2">NBC 01686</strain>
        <plasmid evidence="2">unnamed1</plasmid>
    </source>
</reference>
<dbReference type="EMBL" id="CP109208">
    <property type="protein sequence ID" value="WUU58347.1"/>
    <property type="molecule type" value="Genomic_DNA"/>
</dbReference>